<dbReference type="PANTHER" id="PTHR37318:SF1">
    <property type="entry name" value="BSL7504 PROTEIN"/>
    <property type="match status" value="1"/>
</dbReference>
<dbReference type="InterPro" id="IPR001845">
    <property type="entry name" value="HTH_ArsR_DNA-bd_dom"/>
</dbReference>
<protein>
    <recommendedName>
        <fullName evidence="1">HTH arsR-type domain-containing protein</fullName>
    </recommendedName>
</protein>
<evidence type="ECO:0000313" key="2">
    <source>
        <dbReference type="EMBL" id="CAC11867.1"/>
    </source>
</evidence>
<dbReference type="AlphaFoldDB" id="Q9HK72"/>
<dbReference type="InterPro" id="IPR036390">
    <property type="entry name" value="WH_DNA-bd_sf"/>
</dbReference>
<dbReference type="InterPro" id="IPR027395">
    <property type="entry name" value="WH_DNA-bd_dom"/>
</dbReference>
<dbReference type="PANTHER" id="PTHR37318">
    <property type="entry name" value="BSL7504 PROTEIN"/>
    <property type="match status" value="1"/>
</dbReference>
<dbReference type="OrthoDB" id="57423at2157"/>
<sequence length="111" mass="12638">MTDGKEMHVDDSLIRSIFYEFTRDPMDSSTRIMIVVALAMNGKMRMSDLMKLTGCGKSSISNHVYRLEDAGYLKTRKVSIFSSPRVIVEITDKGLEFYRKYVSIISKLSGK</sequence>
<dbReference type="Pfam" id="PF13601">
    <property type="entry name" value="HTH_34"/>
    <property type="match status" value="1"/>
</dbReference>
<gene>
    <name evidence="2" type="ordered locus">Ta0731</name>
</gene>
<reference evidence="2 3" key="1">
    <citation type="journal article" date="2000" name="Nature">
        <title>The genome sequence of the thermoacidophilic scavenger Thermoplasma acidophilum.</title>
        <authorList>
            <person name="Ruepp A."/>
            <person name="Graml W."/>
            <person name="Santos-Martinez M.L."/>
            <person name="Koretke K.K."/>
            <person name="Volker C."/>
            <person name="Mewes H.W."/>
            <person name="Frishman D."/>
            <person name="Stocker S."/>
            <person name="Lupas A.N."/>
            <person name="Baumeister W."/>
        </authorList>
    </citation>
    <scope>NUCLEOTIDE SEQUENCE [LARGE SCALE GENOMIC DNA]</scope>
    <source>
        <strain evidence="3">ATCC 25905 / DSM 1728 / JCM 9062 / NBRC 15155 / AMRC-C165</strain>
    </source>
</reference>
<dbReference type="Proteomes" id="UP000001024">
    <property type="component" value="Chromosome"/>
</dbReference>
<feature type="domain" description="HTH arsR-type" evidence="1">
    <location>
        <begin position="20"/>
        <end position="103"/>
    </location>
</feature>
<proteinExistence type="predicted"/>
<evidence type="ECO:0000313" key="3">
    <source>
        <dbReference type="Proteomes" id="UP000001024"/>
    </source>
</evidence>
<dbReference type="InParanoid" id="Q9HK72"/>
<dbReference type="SMART" id="SM00418">
    <property type="entry name" value="HTH_ARSR"/>
    <property type="match status" value="1"/>
</dbReference>
<dbReference type="EMBL" id="AL445065">
    <property type="protein sequence ID" value="CAC11867.1"/>
    <property type="molecule type" value="Genomic_DNA"/>
</dbReference>
<dbReference type="EnsemblBacteria" id="CAC11867">
    <property type="protein sequence ID" value="CAC11867"/>
    <property type="gene ID" value="CAC11867"/>
</dbReference>
<evidence type="ECO:0000259" key="1">
    <source>
        <dbReference type="SMART" id="SM00418"/>
    </source>
</evidence>
<dbReference type="InterPro" id="IPR011991">
    <property type="entry name" value="ArsR-like_HTH"/>
</dbReference>
<dbReference type="HOGENOM" id="CLU_142189_2_0_2"/>
<name>Q9HK72_THEAC</name>
<dbReference type="InterPro" id="IPR036388">
    <property type="entry name" value="WH-like_DNA-bd_sf"/>
</dbReference>
<dbReference type="PaxDb" id="273075-Ta0731"/>
<dbReference type="RefSeq" id="WP_010901148.1">
    <property type="nucleotide sequence ID" value="NC_002578.1"/>
</dbReference>
<dbReference type="KEGG" id="tac:Ta0731"/>
<dbReference type="GO" id="GO:0003700">
    <property type="term" value="F:DNA-binding transcription factor activity"/>
    <property type="evidence" value="ECO:0007669"/>
    <property type="project" value="InterPro"/>
</dbReference>
<accession>Q9HK72</accession>
<dbReference type="SUPFAM" id="SSF46785">
    <property type="entry name" value="Winged helix' DNA-binding domain"/>
    <property type="match status" value="1"/>
</dbReference>
<dbReference type="eggNOG" id="arCOG00732">
    <property type="taxonomic scope" value="Archaea"/>
</dbReference>
<keyword evidence="3" id="KW-1185">Reference proteome</keyword>
<organism evidence="2 3">
    <name type="scientific">Thermoplasma acidophilum (strain ATCC 25905 / DSM 1728 / JCM 9062 / NBRC 15155 / AMRC-C165)</name>
    <dbReference type="NCBI Taxonomy" id="273075"/>
    <lineage>
        <taxon>Archaea</taxon>
        <taxon>Methanobacteriati</taxon>
        <taxon>Thermoplasmatota</taxon>
        <taxon>Thermoplasmata</taxon>
        <taxon>Thermoplasmatales</taxon>
        <taxon>Thermoplasmataceae</taxon>
        <taxon>Thermoplasma</taxon>
    </lineage>
</organism>
<dbReference type="CDD" id="cd00090">
    <property type="entry name" value="HTH_ARSR"/>
    <property type="match status" value="1"/>
</dbReference>
<dbReference type="Gene3D" id="1.10.10.10">
    <property type="entry name" value="Winged helix-like DNA-binding domain superfamily/Winged helix DNA-binding domain"/>
    <property type="match status" value="1"/>
</dbReference>